<reference evidence="1 2" key="1">
    <citation type="submission" date="2017-11" db="EMBL/GenBank/DDBJ databases">
        <title>Taxonomic description and genome sequences of Spirosoma HA7 sp. nov., isolated from pollen microhabitat of Corylus avellana.</title>
        <authorList>
            <person name="Ambika Manirajan B."/>
            <person name="Suarez C."/>
            <person name="Ratering S."/>
            <person name="Geissler-Plaum R."/>
            <person name="Cardinale M."/>
            <person name="Sylvia S."/>
        </authorList>
    </citation>
    <scope>NUCLEOTIDE SEQUENCE [LARGE SCALE GENOMIC DNA]</scope>
    <source>
        <strain evidence="1 2">HA7</strain>
    </source>
</reference>
<name>A0A2K8ZAL9_9BACT</name>
<dbReference type="OrthoDB" id="1068350at2"/>
<keyword evidence="2" id="KW-1185">Reference proteome</keyword>
<dbReference type="EMBL" id="CP025096">
    <property type="protein sequence ID" value="AUD06927.1"/>
    <property type="molecule type" value="Genomic_DNA"/>
</dbReference>
<sequence length="86" mass="10273">MFRDSLFSQFRLFPHLYRIGPLRSGKSTRGWSTLFLFGEDRLPFRLHTGTRVAVYQQFADFMNAVFWMDEYKNTIDPQRMQSLKTA</sequence>
<organism evidence="1 2">
    <name type="scientific">Spirosoma pollinicola</name>
    <dbReference type="NCBI Taxonomy" id="2057025"/>
    <lineage>
        <taxon>Bacteria</taxon>
        <taxon>Pseudomonadati</taxon>
        <taxon>Bacteroidota</taxon>
        <taxon>Cytophagia</taxon>
        <taxon>Cytophagales</taxon>
        <taxon>Cytophagaceae</taxon>
        <taxon>Spirosoma</taxon>
    </lineage>
</organism>
<dbReference type="RefSeq" id="WP_100993458.1">
    <property type="nucleotide sequence ID" value="NZ_CP025096.1"/>
</dbReference>
<dbReference type="KEGG" id="spir:CWM47_36865"/>
<proteinExistence type="predicted"/>
<dbReference type="AlphaFoldDB" id="A0A2K8ZAL9"/>
<dbReference type="Proteomes" id="UP000232883">
    <property type="component" value="Chromosome"/>
</dbReference>
<gene>
    <name evidence="1" type="ORF">CWM47_36865</name>
</gene>
<evidence type="ECO:0000313" key="2">
    <source>
        <dbReference type="Proteomes" id="UP000232883"/>
    </source>
</evidence>
<protein>
    <recommendedName>
        <fullName evidence="3">AAA domain-containing protein</fullName>
    </recommendedName>
</protein>
<evidence type="ECO:0000313" key="1">
    <source>
        <dbReference type="EMBL" id="AUD06927.1"/>
    </source>
</evidence>
<accession>A0A2K8ZAL9</accession>
<evidence type="ECO:0008006" key="3">
    <source>
        <dbReference type="Google" id="ProtNLM"/>
    </source>
</evidence>